<sequence length="189" mass="19180">MDSHHSAAPELAGPSLMPARSYLGVGGGVLAAILALSCALYAFPAARTGLNAPPATAEELSAGVVTVVAPEDSIGIKSAIAAVDVSETARSEIARAVQTNQRQMAWLVFVDSMDPDGDVVAVRASGLTQNITLSKAWTPVAVPISPGSPIEVTGVRDGLGGGITVALATRNGPMTLRILSPGETLEVMP</sequence>
<protein>
    <submittedName>
        <fullName evidence="2">Uncharacterized protein</fullName>
    </submittedName>
</protein>
<dbReference type="AlphaFoldDB" id="A0A508TRZ2"/>
<feature type="transmembrane region" description="Helical" evidence="1">
    <location>
        <begin position="22"/>
        <end position="43"/>
    </location>
</feature>
<proteinExistence type="predicted"/>
<dbReference type="OrthoDB" id="7283144at2"/>
<keyword evidence="1" id="KW-0812">Transmembrane</keyword>
<evidence type="ECO:0000313" key="2">
    <source>
        <dbReference type="EMBL" id="VIO77071.1"/>
    </source>
</evidence>
<dbReference type="EMBL" id="CAADFC020000028">
    <property type="protein sequence ID" value="VIO77071.1"/>
    <property type="molecule type" value="Genomic_DNA"/>
</dbReference>
<organism evidence="2 3">
    <name type="scientific">Bradyrhizobium ivorense</name>
    <dbReference type="NCBI Taxonomy" id="2511166"/>
    <lineage>
        <taxon>Bacteria</taxon>
        <taxon>Pseudomonadati</taxon>
        <taxon>Pseudomonadota</taxon>
        <taxon>Alphaproteobacteria</taxon>
        <taxon>Hyphomicrobiales</taxon>
        <taxon>Nitrobacteraceae</taxon>
        <taxon>Bradyrhizobium</taxon>
    </lineage>
</organism>
<keyword evidence="1" id="KW-0472">Membrane</keyword>
<keyword evidence="3" id="KW-1185">Reference proteome</keyword>
<evidence type="ECO:0000313" key="3">
    <source>
        <dbReference type="Proteomes" id="UP000328092"/>
    </source>
</evidence>
<dbReference type="Proteomes" id="UP000328092">
    <property type="component" value="Unassembled WGS sequence"/>
</dbReference>
<reference evidence="2" key="1">
    <citation type="submission" date="2019-02" db="EMBL/GenBank/DDBJ databases">
        <authorList>
            <person name="Pothier F.J."/>
        </authorList>
    </citation>
    <scope>NUCLEOTIDE SEQUENCE</scope>
    <source>
        <strain evidence="2">CI-1B</strain>
    </source>
</reference>
<comment type="caution">
    <text evidence="2">The sequence shown here is derived from an EMBL/GenBank/DDBJ whole genome shotgun (WGS) entry which is preliminary data.</text>
</comment>
<gene>
    <name evidence="2" type="ORF">CI1B_68940</name>
</gene>
<accession>A0A508TRZ2</accession>
<dbReference type="RefSeq" id="WP_139863453.1">
    <property type="nucleotide sequence ID" value="NZ_CAADFC020000028.1"/>
</dbReference>
<evidence type="ECO:0000256" key="1">
    <source>
        <dbReference type="SAM" id="Phobius"/>
    </source>
</evidence>
<name>A0A508TRZ2_9BRAD</name>
<keyword evidence="1" id="KW-1133">Transmembrane helix</keyword>